<gene>
    <name evidence="2" type="ORF">CK500_11165</name>
</gene>
<dbReference type="SUPFAM" id="SSF51004">
    <property type="entry name" value="C-terminal (heme d1) domain of cytochrome cd1-nitrite reductase"/>
    <property type="match status" value="1"/>
</dbReference>
<dbReference type="Proteomes" id="UP000218083">
    <property type="component" value="Unassembled WGS sequence"/>
</dbReference>
<dbReference type="PROSITE" id="PS51318">
    <property type="entry name" value="TAT"/>
    <property type="match status" value="1"/>
</dbReference>
<dbReference type="EMBL" id="NSKC01000005">
    <property type="protein sequence ID" value="PAU83342.1"/>
    <property type="molecule type" value="Genomic_DNA"/>
</dbReference>
<feature type="region of interest" description="Disordered" evidence="1">
    <location>
        <begin position="82"/>
        <end position="118"/>
    </location>
</feature>
<keyword evidence="3" id="KW-1185">Reference proteome</keyword>
<dbReference type="InterPro" id="IPR011048">
    <property type="entry name" value="Haem_d1_sf"/>
</dbReference>
<dbReference type="SUPFAM" id="SSF49503">
    <property type="entry name" value="Cupredoxins"/>
    <property type="match status" value="1"/>
</dbReference>
<dbReference type="InterPro" id="IPR006311">
    <property type="entry name" value="TAT_signal"/>
</dbReference>
<feature type="region of interest" description="Disordered" evidence="1">
    <location>
        <begin position="1"/>
        <end position="54"/>
    </location>
</feature>
<dbReference type="PANTHER" id="PTHR47197">
    <property type="entry name" value="PROTEIN NIRF"/>
    <property type="match status" value="1"/>
</dbReference>
<feature type="compositionally biased region" description="Acidic residues" evidence="1">
    <location>
        <begin position="89"/>
        <end position="112"/>
    </location>
</feature>
<reference evidence="2 3" key="1">
    <citation type="submission" date="2017-08" db="EMBL/GenBank/DDBJ databases">
        <title>The strain WRN001 was isolated from Binhai saline alkaline soil, Tianjin, China.</title>
        <authorList>
            <person name="Liu D."/>
            <person name="Zhang G."/>
        </authorList>
    </citation>
    <scope>NUCLEOTIDE SEQUENCE [LARGE SCALE GENOMIC DNA]</scope>
    <source>
        <strain evidence="2 3">WN019</strain>
    </source>
</reference>
<dbReference type="InterPro" id="IPR051200">
    <property type="entry name" value="Host-pathogen_enzymatic-act"/>
</dbReference>
<dbReference type="Pfam" id="PF02239">
    <property type="entry name" value="Cytochrom_D1"/>
    <property type="match status" value="1"/>
</dbReference>
<dbReference type="AlphaFoldDB" id="A0A2A2FFC1"/>
<dbReference type="InterPro" id="IPR003143">
    <property type="entry name" value="Cyt_cd1_C_sf"/>
</dbReference>
<dbReference type="OrthoDB" id="27522at2157"/>
<dbReference type="Gene3D" id="2.140.10.20">
    <property type="entry name" value="C-terminal (heme d1) domain of cytochrome cd1-nitrite reductase"/>
    <property type="match status" value="1"/>
</dbReference>
<organism evidence="2 3">
    <name type="scientific">Halorubrum salipaludis</name>
    <dbReference type="NCBI Taxonomy" id="2032630"/>
    <lineage>
        <taxon>Archaea</taxon>
        <taxon>Methanobacteriati</taxon>
        <taxon>Methanobacteriota</taxon>
        <taxon>Stenosarchaea group</taxon>
        <taxon>Halobacteria</taxon>
        <taxon>Halobacteriales</taxon>
        <taxon>Haloferacaceae</taxon>
        <taxon>Halorubrum</taxon>
    </lineage>
</organism>
<dbReference type="CDD" id="cd20782">
    <property type="entry name" value="8prop_hemeD1_cyt_cd1-like"/>
    <property type="match status" value="1"/>
</dbReference>
<sequence length="631" mass="70463">MSQPTTPRETEDRDQKSERERTDHRERKADHEERIKRHLSASREIASNLEFDDALDFEMGLPKPDRRRFLATSAVAAAGAFAGCSGESEPSESTDEEGDPESGSESASDGETDAAQSETVQLEAHQYEFQPQEIRVPPNTELTIEFTQSTFEKNQDFTVHTFYLEEPYDIGPIELPESTDDDVIDSVTFVTEEEGTFDFECNVYCGDGHAQMNGQLYVVPEGESIEKVDFTDMQTLKDRHEVITEESELPAEPEHDLDLRDLMVVTERNNASVAMIDTVNDELLERVEDVGKAIHVHDFHPELPEQSREGAYVYTQSRQGEMYKIDLFGFERVAVADAGTDARDIAVSRDGEWVIGGFYNPNHLVVCDAETMEPVKRIPTHTVDPDGQSVGSRVCSLYDVPEEGLFLAGLKEGGEVWLIDYTQEDFPVVATIDCGRTLHDGFFTDDGRYFMIASQTDNQMDVIDTQEREHVAAIPMDGVPHPGPGALYPDEDLAFTTHAGAPSVGVWNTSTWDVEEMIDVRGSGLFIRKHENSDYVWADVILTDTEDDAYVYLIDPESLEVAQEIDCSQWGVAAAIHPEFSRDGEKVYISGWMGENQSILVFDPNTGELLDQIEGLLAPTGKFLGTRAEGH</sequence>
<protein>
    <submittedName>
        <fullName evidence="2">Hydroxylamine reductase</fullName>
    </submittedName>
</protein>
<evidence type="ECO:0000313" key="3">
    <source>
        <dbReference type="Proteomes" id="UP000218083"/>
    </source>
</evidence>
<dbReference type="PANTHER" id="PTHR47197:SF3">
    <property type="entry name" value="DIHYDRO-HEME D1 DEHYDROGENASE"/>
    <property type="match status" value="1"/>
</dbReference>
<comment type="caution">
    <text evidence="2">The sequence shown here is derived from an EMBL/GenBank/DDBJ whole genome shotgun (WGS) entry which is preliminary data.</text>
</comment>
<dbReference type="InterPro" id="IPR008972">
    <property type="entry name" value="Cupredoxin"/>
</dbReference>
<name>A0A2A2FFC1_9EURY</name>
<dbReference type="RefSeq" id="WP_095637301.1">
    <property type="nucleotide sequence ID" value="NZ_NSKC01000005.1"/>
</dbReference>
<proteinExistence type="predicted"/>
<feature type="compositionally biased region" description="Basic and acidic residues" evidence="1">
    <location>
        <begin position="8"/>
        <end position="35"/>
    </location>
</feature>
<accession>A0A2A2FFC1</accession>
<evidence type="ECO:0000256" key="1">
    <source>
        <dbReference type="SAM" id="MobiDB-lite"/>
    </source>
</evidence>
<evidence type="ECO:0000313" key="2">
    <source>
        <dbReference type="EMBL" id="PAU83342.1"/>
    </source>
</evidence>
<dbReference type="Gene3D" id="2.60.40.420">
    <property type="entry name" value="Cupredoxins - blue copper proteins"/>
    <property type="match status" value="1"/>
</dbReference>